<dbReference type="GO" id="GO:0015074">
    <property type="term" value="P:DNA integration"/>
    <property type="evidence" value="ECO:0007669"/>
    <property type="project" value="InterPro"/>
</dbReference>
<evidence type="ECO:0000313" key="2">
    <source>
        <dbReference type="EMBL" id="KAK0596333.1"/>
    </source>
</evidence>
<comment type="caution">
    <text evidence="2">The sequence shown here is derived from an EMBL/GenBank/DDBJ whole genome shotgun (WGS) entry which is preliminary data.</text>
</comment>
<dbReference type="InterPro" id="IPR012337">
    <property type="entry name" value="RNaseH-like_sf"/>
</dbReference>
<name>A0AA39SSI6_ACESA</name>
<dbReference type="GO" id="GO:0003676">
    <property type="term" value="F:nucleic acid binding"/>
    <property type="evidence" value="ECO:0007669"/>
    <property type="project" value="InterPro"/>
</dbReference>
<dbReference type="Pfam" id="PF00665">
    <property type="entry name" value="rve"/>
    <property type="match status" value="1"/>
</dbReference>
<keyword evidence="3" id="KW-1185">Reference proteome</keyword>
<proteinExistence type="predicted"/>
<accession>A0AA39SSI6</accession>
<dbReference type="PROSITE" id="PS50994">
    <property type="entry name" value="INTEGRASE"/>
    <property type="match status" value="1"/>
</dbReference>
<evidence type="ECO:0000259" key="1">
    <source>
        <dbReference type="PROSITE" id="PS50994"/>
    </source>
</evidence>
<evidence type="ECO:0000313" key="3">
    <source>
        <dbReference type="Proteomes" id="UP001168877"/>
    </source>
</evidence>
<feature type="domain" description="Integrase catalytic" evidence="1">
    <location>
        <begin position="1"/>
        <end position="127"/>
    </location>
</feature>
<dbReference type="InterPro" id="IPR036397">
    <property type="entry name" value="RNaseH_sf"/>
</dbReference>
<dbReference type="InterPro" id="IPR052160">
    <property type="entry name" value="Gypsy_RT_Integrase-like"/>
</dbReference>
<dbReference type="Proteomes" id="UP001168877">
    <property type="component" value="Unassembled WGS sequence"/>
</dbReference>
<dbReference type="AlphaFoldDB" id="A0AA39SSI6"/>
<dbReference type="EMBL" id="JAUESC010000004">
    <property type="protein sequence ID" value="KAK0596333.1"/>
    <property type="molecule type" value="Genomic_DNA"/>
</dbReference>
<dbReference type="PANTHER" id="PTHR47266">
    <property type="entry name" value="ENDONUCLEASE-RELATED"/>
    <property type="match status" value="1"/>
</dbReference>
<dbReference type="InterPro" id="IPR001584">
    <property type="entry name" value="Integrase_cat-core"/>
</dbReference>
<sequence length="127" mass="14282">MPLSSQLVVEIFDVWGIDFMGPFPSSHGFLYILVAVDYVSKWIEAVATKTNDSQVVIKFVKENIFTRFGTPRAIISDGGSHFCNKVFASLMKKYSVKHKVATPYHPQTSGQVEVSNRQIKQVLEKTV</sequence>
<organism evidence="2 3">
    <name type="scientific">Acer saccharum</name>
    <name type="common">Sugar maple</name>
    <dbReference type="NCBI Taxonomy" id="4024"/>
    <lineage>
        <taxon>Eukaryota</taxon>
        <taxon>Viridiplantae</taxon>
        <taxon>Streptophyta</taxon>
        <taxon>Embryophyta</taxon>
        <taxon>Tracheophyta</taxon>
        <taxon>Spermatophyta</taxon>
        <taxon>Magnoliopsida</taxon>
        <taxon>eudicotyledons</taxon>
        <taxon>Gunneridae</taxon>
        <taxon>Pentapetalae</taxon>
        <taxon>rosids</taxon>
        <taxon>malvids</taxon>
        <taxon>Sapindales</taxon>
        <taxon>Sapindaceae</taxon>
        <taxon>Hippocastanoideae</taxon>
        <taxon>Acereae</taxon>
        <taxon>Acer</taxon>
    </lineage>
</organism>
<dbReference type="Gene3D" id="3.30.420.10">
    <property type="entry name" value="Ribonuclease H-like superfamily/Ribonuclease H"/>
    <property type="match status" value="1"/>
</dbReference>
<protein>
    <recommendedName>
        <fullName evidence="1">Integrase catalytic domain-containing protein</fullName>
    </recommendedName>
</protein>
<dbReference type="SUPFAM" id="SSF53098">
    <property type="entry name" value="Ribonuclease H-like"/>
    <property type="match status" value="1"/>
</dbReference>
<reference evidence="2" key="1">
    <citation type="journal article" date="2022" name="Plant J.">
        <title>Strategies of tolerance reflected in two North American maple genomes.</title>
        <authorList>
            <person name="McEvoy S.L."/>
            <person name="Sezen U.U."/>
            <person name="Trouern-Trend A."/>
            <person name="McMahon S.M."/>
            <person name="Schaberg P.G."/>
            <person name="Yang J."/>
            <person name="Wegrzyn J.L."/>
            <person name="Swenson N.G."/>
        </authorList>
    </citation>
    <scope>NUCLEOTIDE SEQUENCE</scope>
    <source>
        <strain evidence="2">NS2018</strain>
    </source>
</reference>
<gene>
    <name evidence="2" type="ORF">LWI29_014720</name>
</gene>
<reference evidence="2" key="2">
    <citation type="submission" date="2023-06" db="EMBL/GenBank/DDBJ databases">
        <authorList>
            <person name="Swenson N.G."/>
            <person name="Wegrzyn J.L."/>
            <person name="Mcevoy S.L."/>
        </authorList>
    </citation>
    <scope>NUCLEOTIDE SEQUENCE</scope>
    <source>
        <strain evidence="2">NS2018</strain>
        <tissue evidence="2">Leaf</tissue>
    </source>
</reference>